<organism evidence="2 3">
    <name type="scientific">Paenibacillus herberti</name>
    <dbReference type="NCBI Taxonomy" id="1619309"/>
    <lineage>
        <taxon>Bacteria</taxon>
        <taxon>Bacillati</taxon>
        <taxon>Bacillota</taxon>
        <taxon>Bacilli</taxon>
        <taxon>Bacillales</taxon>
        <taxon>Paenibacillaceae</taxon>
        <taxon>Paenibacillus</taxon>
    </lineage>
</organism>
<keyword evidence="1" id="KW-1133">Transmembrane helix</keyword>
<evidence type="ECO:0000313" key="2">
    <source>
        <dbReference type="EMBL" id="OXM15547.1"/>
    </source>
</evidence>
<sequence>MENIASFLKMTISLLITLAVITAGLFLWNKAQVVVELTNAQAISQAKELNEQQYAAFDNQLVSGSQILTAYRRYAGHSEFFLYVNAGVSKQFGMVPGGDSSRCRNFNYWGGTLEDGTNSNCGVTEEDISDAGDSRYIPPQSRYRSQLVRDANDRVTAVFFDAE</sequence>
<dbReference type="RefSeq" id="WP_089522643.1">
    <property type="nucleotide sequence ID" value="NZ_NMUQ01000001.1"/>
</dbReference>
<feature type="transmembrane region" description="Helical" evidence="1">
    <location>
        <begin position="7"/>
        <end position="28"/>
    </location>
</feature>
<comment type="caution">
    <text evidence="2">The sequence shown here is derived from an EMBL/GenBank/DDBJ whole genome shotgun (WGS) entry which is preliminary data.</text>
</comment>
<evidence type="ECO:0000256" key="1">
    <source>
        <dbReference type="SAM" id="Phobius"/>
    </source>
</evidence>
<gene>
    <name evidence="2" type="ORF">CGZ75_02070</name>
</gene>
<accession>A0A229P0C1</accession>
<evidence type="ECO:0000313" key="3">
    <source>
        <dbReference type="Proteomes" id="UP000215145"/>
    </source>
</evidence>
<dbReference type="AlphaFoldDB" id="A0A229P0C1"/>
<dbReference type="EMBL" id="NMUQ01000001">
    <property type="protein sequence ID" value="OXM15547.1"/>
    <property type="molecule type" value="Genomic_DNA"/>
</dbReference>
<evidence type="ECO:0008006" key="4">
    <source>
        <dbReference type="Google" id="ProtNLM"/>
    </source>
</evidence>
<name>A0A229P0C1_9BACL</name>
<keyword evidence="1" id="KW-0472">Membrane</keyword>
<dbReference type="Proteomes" id="UP000215145">
    <property type="component" value="Unassembled WGS sequence"/>
</dbReference>
<keyword evidence="3" id="KW-1185">Reference proteome</keyword>
<protein>
    <recommendedName>
        <fullName evidence="4">Methyl-accepting chemotaxis protein</fullName>
    </recommendedName>
</protein>
<keyword evidence="1" id="KW-0812">Transmembrane</keyword>
<reference evidence="2 3" key="1">
    <citation type="submission" date="2017-07" db="EMBL/GenBank/DDBJ databases">
        <title>Paenibacillus herberti R33 genome sequencing and assembly.</title>
        <authorList>
            <person name="Su W."/>
        </authorList>
    </citation>
    <scope>NUCLEOTIDE SEQUENCE [LARGE SCALE GENOMIC DNA]</scope>
    <source>
        <strain evidence="2 3">R33</strain>
    </source>
</reference>
<proteinExistence type="predicted"/>